<dbReference type="Proteomes" id="UP000184368">
    <property type="component" value="Unassembled WGS sequence"/>
</dbReference>
<dbReference type="PANTHER" id="PTHR34408">
    <property type="entry name" value="FAMILY PROTEIN, PUTATIVE-RELATED"/>
    <property type="match status" value="1"/>
</dbReference>
<reference evidence="1 2" key="1">
    <citation type="submission" date="2016-11" db="EMBL/GenBank/DDBJ databases">
        <authorList>
            <person name="Jaros S."/>
            <person name="Januszkiewicz K."/>
            <person name="Wedrychowicz H."/>
        </authorList>
    </citation>
    <scope>NUCLEOTIDE SEQUENCE [LARGE SCALE GENOMIC DNA]</scope>
    <source>
        <strain evidence="1 2">DSM 26897</strain>
    </source>
</reference>
<dbReference type="InterPro" id="IPR052354">
    <property type="entry name" value="Cell_Wall_Dynamics_Protein"/>
</dbReference>
<gene>
    <name evidence="1" type="ORF">SAMN05444008_102355</name>
</gene>
<dbReference type="EMBL" id="FQUO01000002">
    <property type="protein sequence ID" value="SHE71570.1"/>
    <property type="molecule type" value="Genomic_DNA"/>
</dbReference>
<sequence>MNLSQFTSLVQIPNEQEWGTHFLPALAKYEINTPLRQSYFFAQILHESMGLTQVEENLNYSAKRLVEVFPKYFANIGVAHRYAHQPEKIANRVYANRMKNGNEWSGDGYKFRGRGPLQITGKSNYTAVSKTLLGDDSFVDDPDLLLLPKWGAMAACWWWDNAGCNQLADDRLFKAVTRRVNGALNGYSDRLKWLARIRALA</sequence>
<evidence type="ECO:0000313" key="1">
    <source>
        <dbReference type="EMBL" id="SHE71570.1"/>
    </source>
</evidence>
<accession>A0A1M4VRU7</accession>
<protein>
    <submittedName>
        <fullName evidence="1">Putative chitinase</fullName>
    </submittedName>
</protein>
<dbReference type="Gene3D" id="1.10.530.10">
    <property type="match status" value="1"/>
</dbReference>
<dbReference type="PANTHER" id="PTHR34408:SF1">
    <property type="entry name" value="GLYCOSYL HYDROLASE FAMILY 19 DOMAIN-CONTAINING PROTEIN HI_1415"/>
    <property type="match status" value="1"/>
</dbReference>
<dbReference type="AlphaFoldDB" id="A0A1M4VRU7"/>
<organism evidence="1 2">
    <name type="scientific">Cnuella takakiae</name>
    <dbReference type="NCBI Taxonomy" id="1302690"/>
    <lineage>
        <taxon>Bacteria</taxon>
        <taxon>Pseudomonadati</taxon>
        <taxon>Bacteroidota</taxon>
        <taxon>Chitinophagia</taxon>
        <taxon>Chitinophagales</taxon>
        <taxon>Chitinophagaceae</taxon>
        <taxon>Cnuella</taxon>
    </lineage>
</organism>
<dbReference type="STRING" id="1302690.BUE76_11945"/>
<dbReference type="OrthoDB" id="882303at2"/>
<dbReference type="InterPro" id="IPR023346">
    <property type="entry name" value="Lysozyme-like_dom_sf"/>
</dbReference>
<name>A0A1M4VRU7_9BACT</name>
<evidence type="ECO:0000313" key="2">
    <source>
        <dbReference type="Proteomes" id="UP000184368"/>
    </source>
</evidence>
<keyword evidence="2" id="KW-1185">Reference proteome</keyword>
<proteinExistence type="predicted"/>
<dbReference type="SUPFAM" id="SSF53955">
    <property type="entry name" value="Lysozyme-like"/>
    <property type="match status" value="1"/>
</dbReference>
<dbReference type="RefSeq" id="WP_073040112.1">
    <property type="nucleotide sequence ID" value="NZ_FQUO01000002.1"/>
</dbReference>